<dbReference type="PANTHER" id="PTHR11177">
    <property type="entry name" value="CHITINASE"/>
    <property type="match status" value="1"/>
</dbReference>
<evidence type="ECO:0000256" key="2">
    <source>
        <dbReference type="ARBA" id="ARBA00012729"/>
    </source>
</evidence>
<accession>A0A5N6ZBS1</accession>
<organism evidence="16 17">
    <name type="scientific">Aspergillus coremiiformis</name>
    <dbReference type="NCBI Taxonomy" id="138285"/>
    <lineage>
        <taxon>Eukaryota</taxon>
        <taxon>Fungi</taxon>
        <taxon>Dikarya</taxon>
        <taxon>Ascomycota</taxon>
        <taxon>Pezizomycotina</taxon>
        <taxon>Eurotiomycetes</taxon>
        <taxon>Eurotiomycetidae</taxon>
        <taxon>Eurotiales</taxon>
        <taxon>Aspergillaceae</taxon>
        <taxon>Aspergillus</taxon>
        <taxon>Aspergillus subgen. Circumdati</taxon>
    </lineage>
</organism>
<dbReference type="SMART" id="SM00636">
    <property type="entry name" value="Glyco_18"/>
    <property type="match status" value="1"/>
</dbReference>
<evidence type="ECO:0000313" key="16">
    <source>
        <dbReference type="EMBL" id="KAE8355107.1"/>
    </source>
</evidence>
<dbReference type="GO" id="GO:0008843">
    <property type="term" value="F:endochitinase activity"/>
    <property type="evidence" value="ECO:0007669"/>
    <property type="project" value="UniProtKB-EC"/>
</dbReference>
<dbReference type="Pfam" id="PF00704">
    <property type="entry name" value="Glyco_hydro_18"/>
    <property type="match status" value="1"/>
</dbReference>
<comment type="similarity">
    <text evidence="12">Belongs to the glycosyl hydrolase 18 family.</text>
</comment>
<feature type="chain" id="PRO_5024833149" description="chitinase" evidence="13">
    <location>
        <begin position="20"/>
        <end position="431"/>
    </location>
</feature>
<dbReference type="InterPro" id="IPR050314">
    <property type="entry name" value="Glycosyl_Hydrlase_18"/>
</dbReference>
<dbReference type="InterPro" id="IPR017853">
    <property type="entry name" value="GH"/>
</dbReference>
<reference evidence="17" key="1">
    <citation type="submission" date="2019-04" db="EMBL/GenBank/DDBJ databases">
        <title>Friends and foes A comparative genomics studyof 23 Aspergillus species from section Flavi.</title>
        <authorList>
            <consortium name="DOE Joint Genome Institute"/>
            <person name="Kjaerbolling I."/>
            <person name="Vesth T."/>
            <person name="Frisvad J.C."/>
            <person name="Nybo J.L."/>
            <person name="Theobald S."/>
            <person name="Kildgaard S."/>
            <person name="Isbrandt T."/>
            <person name="Kuo A."/>
            <person name="Sato A."/>
            <person name="Lyhne E.K."/>
            <person name="Kogle M.E."/>
            <person name="Wiebenga A."/>
            <person name="Kun R.S."/>
            <person name="Lubbers R.J."/>
            <person name="Makela M.R."/>
            <person name="Barry K."/>
            <person name="Chovatia M."/>
            <person name="Clum A."/>
            <person name="Daum C."/>
            <person name="Haridas S."/>
            <person name="He G."/>
            <person name="LaButti K."/>
            <person name="Lipzen A."/>
            <person name="Mondo S."/>
            <person name="Riley R."/>
            <person name="Salamov A."/>
            <person name="Simmons B.A."/>
            <person name="Magnuson J.K."/>
            <person name="Henrissat B."/>
            <person name="Mortensen U.H."/>
            <person name="Larsen T.O."/>
            <person name="Devries R.P."/>
            <person name="Grigoriev I.V."/>
            <person name="Machida M."/>
            <person name="Baker S.E."/>
            <person name="Andersen M.R."/>
        </authorList>
    </citation>
    <scope>NUCLEOTIDE SEQUENCE [LARGE SCALE GENOMIC DNA]</scope>
    <source>
        <strain evidence="17">CBS 553.77</strain>
    </source>
</reference>
<feature type="signal peptide" evidence="13">
    <location>
        <begin position="1"/>
        <end position="19"/>
    </location>
</feature>
<keyword evidence="7" id="KW-0119">Carbohydrate metabolism</keyword>
<dbReference type="SUPFAM" id="SSF57016">
    <property type="entry name" value="Plant lectins/antimicrobial peptides"/>
    <property type="match status" value="1"/>
</dbReference>
<feature type="domain" description="GH18" evidence="15">
    <location>
        <begin position="20"/>
        <end position="430"/>
    </location>
</feature>
<dbReference type="PROSITE" id="PS01095">
    <property type="entry name" value="GH18_1"/>
    <property type="match status" value="1"/>
</dbReference>
<name>A0A5N6ZBS1_9EURO</name>
<dbReference type="PANTHER" id="PTHR11177:SF337">
    <property type="entry name" value="CHITINASE"/>
    <property type="match status" value="1"/>
</dbReference>
<feature type="disulfide bond" evidence="10">
    <location>
        <begin position="320"/>
        <end position="334"/>
    </location>
</feature>
<evidence type="ECO:0000256" key="10">
    <source>
        <dbReference type="PROSITE-ProRule" id="PRU00261"/>
    </source>
</evidence>
<dbReference type="AlphaFoldDB" id="A0A5N6ZBS1"/>
<sequence>MKFNSLPLGLLAAAQTAASLNFLMYADEYHTQGLPDSTLTAGISHAIMAFARSTQFNGTAPHPWTPFEPVETFRKRFGKDTKVLAAIGGWGESAGFYEGVKDEAAMALYAKNVRAMVDEFGLDGIDVDWEYPGGNGADYKQIPNSEKTGEIESYPRFLAAIRKALGKDKLLTIAVPGKRGDMIAYTKEQGPKIWESVDMVNIMTYDLMNRRDTVTAHHTDIKGSLDSIAAYEEIGLDPKKINLGFAYYAKWFTTKEGAGCETNPLGCEVVLLEDEQGQDTGRSGAFTFEKANLEAPPPNIGLSTDGSCGAGKGKCGDGQCCSQYGSCGTTDAHCLTGCRSDYGTCKGMSLIDSWRRAEKDGVTDEEAGGQYYFDKEASLFWTWDTAPLIQRKFKEIVDAKKIGGIMAWSLAEDSYQWEHLKAMQQGFQERS</sequence>
<evidence type="ECO:0000256" key="7">
    <source>
        <dbReference type="ARBA" id="ARBA00023277"/>
    </source>
</evidence>
<dbReference type="InterPro" id="IPR001002">
    <property type="entry name" value="Chitin-bd_1"/>
</dbReference>
<dbReference type="SUPFAM" id="SSF51445">
    <property type="entry name" value="(Trans)glycosidases"/>
    <property type="match status" value="1"/>
</dbReference>
<dbReference type="OrthoDB" id="73875at2759"/>
<evidence type="ECO:0000256" key="5">
    <source>
        <dbReference type="ARBA" id="ARBA00023024"/>
    </source>
</evidence>
<dbReference type="Gene3D" id="3.20.20.80">
    <property type="entry name" value="Glycosidases"/>
    <property type="match status" value="1"/>
</dbReference>
<dbReference type="SMART" id="SM00270">
    <property type="entry name" value="ChtBD1"/>
    <property type="match status" value="1"/>
</dbReference>
<dbReference type="EMBL" id="ML739058">
    <property type="protein sequence ID" value="KAE8355107.1"/>
    <property type="molecule type" value="Genomic_DNA"/>
</dbReference>
<dbReference type="InterPro" id="IPR001579">
    <property type="entry name" value="Glyco_hydro_18_chit_AS"/>
</dbReference>
<dbReference type="FunFam" id="3.20.20.80:FF:000159">
    <property type="entry name" value="Class V chitinase, putative"/>
    <property type="match status" value="1"/>
</dbReference>
<evidence type="ECO:0000256" key="6">
    <source>
        <dbReference type="ARBA" id="ARBA00023026"/>
    </source>
</evidence>
<evidence type="ECO:0000259" key="15">
    <source>
        <dbReference type="PROSITE" id="PS51910"/>
    </source>
</evidence>
<dbReference type="Gene3D" id="3.30.60.10">
    <property type="entry name" value="Endochitinase-like"/>
    <property type="match status" value="1"/>
</dbReference>
<evidence type="ECO:0000256" key="13">
    <source>
        <dbReference type="SAM" id="SignalP"/>
    </source>
</evidence>
<evidence type="ECO:0000259" key="14">
    <source>
        <dbReference type="PROSITE" id="PS50941"/>
    </source>
</evidence>
<dbReference type="GO" id="GO:0000272">
    <property type="term" value="P:polysaccharide catabolic process"/>
    <property type="evidence" value="ECO:0007669"/>
    <property type="project" value="UniProtKB-KW"/>
</dbReference>
<feature type="domain" description="Chitin-binding type-1" evidence="14">
    <location>
        <begin position="305"/>
        <end position="347"/>
    </location>
</feature>
<dbReference type="GO" id="GO:0006032">
    <property type="term" value="P:chitin catabolic process"/>
    <property type="evidence" value="ECO:0007669"/>
    <property type="project" value="UniProtKB-KW"/>
</dbReference>
<dbReference type="CDD" id="cd00598">
    <property type="entry name" value="GH18_chitinase-like"/>
    <property type="match status" value="1"/>
</dbReference>
<keyword evidence="13" id="KW-0732">Signal</keyword>
<evidence type="ECO:0000256" key="11">
    <source>
        <dbReference type="RuleBase" id="RU000489"/>
    </source>
</evidence>
<keyword evidence="3 10" id="KW-0147">Chitin-binding</keyword>
<evidence type="ECO:0000256" key="4">
    <source>
        <dbReference type="ARBA" id="ARBA00022801"/>
    </source>
</evidence>
<evidence type="ECO:0000256" key="12">
    <source>
        <dbReference type="RuleBase" id="RU004453"/>
    </source>
</evidence>
<keyword evidence="8 11" id="KW-0326">Glycosidase</keyword>
<evidence type="ECO:0000256" key="3">
    <source>
        <dbReference type="ARBA" id="ARBA00022669"/>
    </source>
</evidence>
<gene>
    <name evidence="16" type="ORF">BDV28DRAFT_57860</name>
</gene>
<evidence type="ECO:0000256" key="9">
    <source>
        <dbReference type="ARBA" id="ARBA00023326"/>
    </source>
</evidence>
<dbReference type="GO" id="GO:0005576">
    <property type="term" value="C:extracellular region"/>
    <property type="evidence" value="ECO:0007669"/>
    <property type="project" value="TreeGrafter"/>
</dbReference>
<dbReference type="InterPro" id="IPR036861">
    <property type="entry name" value="Endochitinase-like_sf"/>
</dbReference>
<comment type="catalytic activity">
    <reaction evidence="1">
        <text>Random endo-hydrolysis of N-acetyl-beta-D-glucosaminide (1-&gt;4)-beta-linkages in chitin and chitodextrins.</text>
        <dbReference type="EC" id="3.2.1.14"/>
    </reaction>
</comment>
<proteinExistence type="inferred from homology"/>
<keyword evidence="4 11" id="KW-0378">Hydrolase</keyword>
<feature type="disulfide bond" evidence="10">
    <location>
        <begin position="315"/>
        <end position="327"/>
    </location>
</feature>
<keyword evidence="10" id="KW-1015">Disulfide bond</keyword>
<dbReference type="Proteomes" id="UP000327118">
    <property type="component" value="Unassembled WGS sequence"/>
</dbReference>
<dbReference type="InterPro" id="IPR001223">
    <property type="entry name" value="Glyco_hydro18_cat"/>
</dbReference>
<protein>
    <recommendedName>
        <fullName evidence="2">chitinase</fullName>
        <ecNumber evidence="2">3.2.1.14</ecNumber>
    </recommendedName>
</protein>
<dbReference type="PROSITE" id="PS51910">
    <property type="entry name" value="GH18_2"/>
    <property type="match status" value="1"/>
</dbReference>
<keyword evidence="9" id="KW-0624">Polysaccharide degradation</keyword>
<dbReference type="PROSITE" id="PS50941">
    <property type="entry name" value="CHIT_BIND_I_2"/>
    <property type="match status" value="1"/>
</dbReference>
<evidence type="ECO:0000256" key="8">
    <source>
        <dbReference type="ARBA" id="ARBA00023295"/>
    </source>
</evidence>
<dbReference type="CDD" id="cd00035">
    <property type="entry name" value="ChtBD1"/>
    <property type="match status" value="1"/>
</dbReference>
<evidence type="ECO:0000313" key="17">
    <source>
        <dbReference type="Proteomes" id="UP000327118"/>
    </source>
</evidence>
<evidence type="ECO:0000256" key="1">
    <source>
        <dbReference type="ARBA" id="ARBA00000822"/>
    </source>
</evidence>
<keyword evidence="6" id="KW-0843">Virulence</keyword>
<dbReference type="GO" id="GO:0008061">
    <property type="term" value="F:chitin binding"/>
    <property type="evidence" value="ECO:0007669"/>
    <property type="project" value="UniProtKB-UniRule"/>
</dbReference>
<keyword evidence="5" id="KW-0146">Chitin degradation</keyword>
<comment type="caution">
    <text evidence="10">Lacks conserved residue(s) required for the propagation of feature annotation.</text>
</comment>
<dbReference type="EC" id="3.2.1.14" evidence="2"/>
<dbReference type="InterPro" id="IPR011583">
    <property type="entry name" value="Chitinase_II/V-like_cat"/>
</dbReference>
<keyword evidence="17" id="KW-1185">Reference proteome</keyword>